<comment type="caution">
    <text evidence="1">The sequence shown here is derived from an EMBL/GenBank/DDBJ whole genome shotgun (WGS) entry which is preliminary data.</text>
</comment>
<accession>A0A2R6AZ05</accession>
<evidence type="ECO:0000313" key="1">
    <source>
        <dbReference type="EMBL" id="PSN91622.1"/>
    </source>
</evidence>
<dbReference type="Proteomes" id="UP000240322">
    <property type="component" value="Unassembled WGS sequence"/>
</dbReference>
<evidence type="ECO:0008006" key="3">
    <source>
        <dbReference type="Google" id="ProtNLM"/>
    </source>
</evidence>
<dbReference type="PANTHER" id="PTHR39967">
    <property type="match status" value="1"/>
</dbReference>
<dbReference type="EMBL" id="NEXE01000021">
    <property type="protein sequence ID" value="PSN91622.1"/>
    <property type="molecule type" value="Genomic_DNA"/>
</dbReference>
<organism evidence="1 2">
    <name type="scientific">Candidatus Marsarchaeota G2 archaeon OSP_D</name>
    <dbReference type="NCBI Taxonomy" id="1978157"/>
    <lineage>
        <taxon>Archaea</taxon>
        <taxon>Candidatus Marsarchaeota</taxon>
        <taxon>Candidatus Marsarchaeota group 2</taxon>
    </lineage>
</organism>
<evidence type="ECO:0000313" key="2">
    <source>
        <dbReference type="Proteomes" id="UP000240322"/>
    </source>
</evidence>
<protein>
    <recommendedName>
        <fullName evidence="3">DDE domain-containing protein</fullName>
    </recommendedName>
</protein>
<gene>
    <name evidence="1" type="ORF">B9Q03_03605</name>
</gene>
<name>A0A2R6AZ05_9ARCH</name>
<reference evidence="1 2" key="1">
    <citation type="submission" date="2017-04" db="EMBL/GenBank/DDBJ databases">
        <title>Novel microbial lineages endemic to geothermal iron-oxide mats fill important gaps in the evolutionary history of Archaea.</title>
        <authorList>
            <person name="Jay Z.J."/>
            <person name="Beam J.P."/>
            <person name="Dlakic M."/>
            <person name="Rusch D.B."/>
            <person name="Kozubal M.A."/>
            <person name="Inskeep W.P."/>
        </authorList>
    </citation>
    <scope>NUCLEOTIDE SEQUENCE [LARGE SCALE GENOMIC DNA]</scope>
    <source>
        <strain evidence="1">OSP_D</strain>
    </source>
</reference>
<sequence length="140" mass="16006">MYGWLWTPIPGSPSGSAPHSHRRTTENALRFLRRLRGRCLGDPVILTDRGPWYRDSVIRAGFQNHVHQTFGLRSSVERFFGYLKDRTRVFYNNINPKKALFTPLVDSSNYSCTGTLSGGDTDESLSGQDRKFIELLFNHV</sequence>
<dbReference type="AlphaFoldDB" id="A0A2R6AZ05"/>
<proteinExistence type="predicted"/>
<dbReference type="PANTHER" id="PTHR39967:SF1">
    <property type="entry name" value="ISH14-TYPE TRANSPOSASE HSIRS44"/>
    <property type="match status" value="1"/>
</dbReference>